<dbReference type="GO" id="GO:0009100">
    <property type="term" value="P:glycoprotein metabolic process"/>
    <property type="evidence" value="ECO:0007669"/>
    <property type="project" value="UniProtKB-ARBA"/>
</dbReference>
<dbReference type="InterPro" id="IPR052942">
    <property type="entry name" value="LPS_cholinephosphotransferase"/>
</dbReference>
<proteinExistence type="predicted"/>
<feature type="non-terminal residue" evidence="2">
    <location>
        <position position="1"/>
    </location>
</feature>
<feature type="domain" description="LicD/FKTN/FKRP nucleotidyltransferase" evidence="1">
    <location>
        <begin position="45"/>
        <end position="123"/>
    </location>
</feature>
<accession>A0A381SU03</accession>
<dbReference type="EMBL" id="UINC01003501">
    <property type="protein sequence ID" value="SVA06874.1"/>
    <property type="molecule type" value="Genomic_DNA"/>
</dbReference>
<dbReference type="PANTHER" id="PTHR43404">
    <property type="entry name" value="LIPOPOLYSACCHARIDE CHOLINEPHOSPHOTRANSFERASE LICD"/>
    <property type="match status" value="1"/>
</dbReference>
<dbReference type="InterPro" id="IPR007074">
    <property type="entry name" value="LicD/FKTN/FKRP_NTP_transf"/>
</dbReference>
<dbReference type="Pfam" id="PF04991">
    <property type="entry name" value="LicD"/>
    <property type="match status" value="1"/>
</dbReference>
<organism evidence="2">
    <name type="scientific">marine metagenome</name>
    <dbReference type="NCBI Taxonomy" id="408172"/>
    <lineage>
        <taxon>unclassified sequences</taxon>
        <taxon>metagenomes</taxon>
        <taxon>ecological metagenomes</taxon>
    </lineage>
</organism>
<reference evidence="2" key="1">
    <citation type="submission" date="2018-05" db="EMBL/GenBank/DDBJ databases">
        <authorList>
            <person name="Lanie J.A."/>
            <person name="Ng W.-L."/>
            <person name="Kazmierczak K.M."/>
            <person name="Andrzejewski T.M."/>
            <person name="Davidsen T.M."/>
            <person name="Wayne K.J."/>
            <person name="Tettelin H."/>
            <person name="Glass J.I."/>
            <person name="Rusch D."/>
            <person name="Podicherti R."/>
            <person name="Tsui H.-C.T."/>
            <person name="Winkler M.E."/>
        </authorList>
    </citation>
    <scope>NUCLEOTIDE SEQUENCE</scope>
</reference>
<gene>
    <name evidence="2" type="ORF">METZ01_LOCUS59728</name>
</gene>
<name>A0A381SU03_9ZZZZ</name>
<evidence type="ECO:0000259" key="1">
    <source>
        <dbReference type="Pfam" id="PF04991"/>
    </source>
</evidence>
<dbReference type="AlphaFoldDB" id="A0A381SU03"/>
<protein>
    <recommendedName>
        <fullName evidence="1">LicD/FKTN/FKRP nucleotidyltransferase domain-containing protein</fullName>
    </recommendedName>
</protein>
<dbReference type="PANTHER" id="PTHR43404:SF1">
    <property type="entry name" value="MNN4P"/>
    <property type="match status" value="1"/>
</dbReference>
<sequence length="231" mass="27429">VKNILNSIKNHPQQDEILKQIRYGQSKQKHLRPLFKAFIEILDSESIPYSIAFGTLLGCIRHGMEIPWDDDYDIHILKKHAKLLLSLNLPKLDKTKTEFPDFGKKKKIISAYKIEIKKNSAENHLFFVKTPWNFIQVFLCQGMNEKPIKMLDIFHERWFGKKWITEKSMFPLLKKQMSGMTVNVMNDWEHYLPKRFSDNWRHECIVSNHTIETVFKGKNKKLISFELKEII</sequence>
<evidence type="ECO:0000313" key="2">
    <source>
        <dbReference type="EMBL" id="SVA06874.1"/>
    </source>
</evidence>